<protein>
    <recommendedName>
        <fullName evidence="7">ATP synthase subunit K, mitochondrial</fullName>
    </recommendedName>
</protein>
<feature type="transmembrane region" description="Helical" evidence="4">
    <location>
        <begin position="12"/>
        <end position="33"/>
    </location>
</feature>
<dbReference type="InterPro" id="IPR021278">
    <property type="entry name" value="ATP19"/>
</dbReference>
<name>A0A9P4QC35_9PEZI</name>
<reference evidence="5" key="1">
    <citation type="journal article" date="2020" name="Stud. Mycol.">
        <title>101 Dothideomycetes genomes: a test case for predicting lifestyles and emergence of pathogens.</title>
        <authorList>
            <person name="Haridas S."/>
            <person name="Albert R."/>
            <person name="Binder M."/>
            <person name="Bloem J."/>
            <person name="Labutti K."/>
            <person name="Salamov A."/>
            <person name="Andreopoulos B."/>
            <person name="Baker S."/>
            <person name="Barry K."/>
            <person name="Bills G."/>
            <person name="Bluhm B."/>
            <person name="Cannon C."/>
            <person name="Castanera R."/>
            <person name="Culley D."/>
            <person name="Daum C."/>
            <person name="Ezra D."/>
            <person name="Gonzalez J."/>
            <person name="Henrissat B."/>
            <person name="Kuo A."/>
            <person name="Liang C."/>
            <person name="Lipzen A."/>
            <person name="Lutzoni F."/>
            <person name="Magnuson J."/>
            <person name="Mondo S."/>
            <person name="Nolan M."/>
            <person name="Ohm R."/>
            <person name="Pangilinan J."/>
            <person name="Park H.-J."/>
            <person name="Ramirez L."/>
            <person name="Alfaro M."/>
            <person name="Sun H."/>
            <person name="Tritt A."/>
            <person name="Yoshinaga Y."/>
            <person name="Zwiers L.-H."/>
            <person name="Turgeon B."/>
            <person name="Goodwin S."/>
            <person name="Spatafora J."/>
            <person name="Crous P."/>
            <person name="Grigoriev I."/>
        </authorList>
    </citation>
    <scope>NUCLEOTIDE SEQUENCE</scope>
    <source>
        <strain evidence="5">CBS 116435</strain>
    </source>
</reference>
<sequence length="74" mass="7823">MVVYYDIAGRKVGSHILAIGVLSALFTGGFAFAGGSKKPATHTPPINASSKDEENFIQEFLKSADGENKEGAKH</sequence>
<gene>
    <name evidence="5" type="ORF">K431DRAFT_284386</name>
</gene>
<dbReference type="GO" id="GO:0031966">
    <property type="term" value="C:mitochondrial membrane"/>
    <property type="evidence" value="ECO:0007669"/>
    <property type="project" value="UniProtKB-SubCell"/>
</dbReference>
<dbReference type="OrthoDB" id="2094445at2759"/>
<organism evidence="5 6">
    <name type="scientific">Polychaeton citri CBS 116435</name>
    <dbReference type="NCBI Taxonomy" id="1314669"/>
    <lineage>
        <taxon>Eukaryota</taxon>
        <taxon>Fungi</taxon>
        <taxon>Dikarya</taxon>
        <taxon>Ascomycota</taxon>
        <taxon>Pezizomycotina</taxon>
        <taxon>Dothideomycetes</taxon>
        <taxon>Dothideomycetidae</taxon>
        <taxon>Capnodiales</taxon>
        <taxon>Capnodiaceae</taxon>
        <taxon>Polychaeton</taxon>
    </lineage>
</organism>
<comment type="caution">
    <text evidence="5">The sequence shown here is derived from an EMBL/GenBank/DDBJ whole genome shotgun (WGS) entry which is preliminary data.</text>
</comment>
<dbReference type="PANTHER" id="PTHR28074">
    <property type="entry name" value="ATP SYNTHASE SUBUNIT K, MITOCHONDRIAL"/>
    <property type="match status" value="1"/>
</dbReference>
<keyword evidence="4" id="KW-1133">Transmembrane helix</keyword>
<dbReference type="PANTHER" id="PTHR28074:SF1">
    <property type="entry name" value="ATP SYNTHASE SUBUNIT K, MITOCHONDRIAL"/>
    <property type="match status" value="1"/>
</dbReference>
<dbReference type="Pfam" id="PF11022">
    <property type="entry name" value="ATP19"/>
    <property type="match status" value="1"/>
</dbReference>
<evidence type="ECO:0000256" key="1">
    <source>
        <dbReference type="ARBA" id="ARBA00004325"/>
    </source>
</evidence>
<evidence type="ECO:0000256" key="3">
    <source>
        <dbReference type="ARBA" id="ARBA00023136"/>
    </source>
</evidence>
<keyword evidence="2" id="KW-0496">Mitochondrion</keyword>
<accession>A0A9P4QC35</accession>
<keyword evidence="6" id="KW-1185">Reference proteome</keyword>
<proteinExistence type="predicted"/>
<dbReference type="GO" id="GO:0015986">
    <property type="term" value="P:proton motive force-driven ATP synthesis"/>
    <property type="evidence" value="ECO:0007669"/>
    <property type="project" value="TreeGrafter"/>
</dbReference>
<dbReference type="EMBL" id="MU003786">
    <property type="protein sequence ID" value="KAF2721942.1"/>
    <property type="molecule type" value="Genomic_DNA"/>
</dbReference>
<keyword evidence="4" id="KW-0812">Transmembrane</keyword>
<dbReference type="AlphaFoldDB" id="A0A9P4QC35"/>
<comment type="subcellular location">
    <subcellularLocation>
        <location evidence="1">Mitochondrion membrane</location>
    </subcellularLocation>
</comment>
<evidence type="ECO:0008006" key="7">
    <source>
        <dbReference type="Google" id="ProtNLM"/>
    </source>
</evidence>
<evidence type="ECO:0000313" key="6">
    <source>
        <dbReference type="Proteomes" id="UP000799441"/>
    </source>
</evidence>
<evidence type="ECO:0000313" key="5">
    <source>
        <dbReference type="EMBL" id="KAF2721942.1"/>
    </source>
</evidence>
<keyword evidence="3 4" id="KW-0472">Membrane</keyword>
<dbReference type="Proteomes" id="UP000799441">
    <property type="component" value="Unassembled WGS sequence"/>
</dbReference>
<evidence type="ECO:0000256" key="2">
    <source>
        <dbReference type="ARBA" id="ARBA00023128"/>
    </source>
</evidence>
<evidence type="ECO:0000256" key="4">
    <source>
        <dbReference type="SAM" id="Phobius"/>
    </source>
</evidence>